<sequence>MTTDDDVRWLLPEESEAWLSVWTMMVWLPTRLDAQLREDVALTLPEYHALSQISMAPERTLRLSELAAVANMTLSHLSRVVSRLEKAGLVRRTPDPTDGRYTLAVLTEAGWRKVVAAAPGHVDAVRRYVFDNLTPEQKKALGDAAARIVETLRPPRLARA</sequence>
<dbReference type="SUPFAM" id="SSF46785">
    <property type="entry name" value="Winged helix' DNA-binding domain"/>
    <property type="match status" value="1"/>
</dbReference>
<dbReference type="InterPro" id="IPR036390">
    <property type="entry name" value="WH_DNA-bd_sf"/>
</dbReference>
<dbReference type="GO" id="GO:0006950">
    <property type="term" value="P:response to stress"/>
    <property type="evidence" value="ECO:0007669"/>
    <property type="project" value="TreeGrafter"/>
</dbReference>
<proteinExistence type="predicted"/>
<dbReference type="CDD" id="cd00090">
    <property type="entry name" value="HTH_ARSR"/>
    <property type="match status" value="1"/>
</dbReference>
<comment type="caution">
    <text evidence="2">The sequence shown here is derived from an EMBL/GenBank/DDBJ whole genome shotgun (WGS) entry which is preliminary data.</text>
</comment>
<evidence type="ECO:0000313" key="2">
    <source>
        <dbReference type="EMBL" id="MPV88212.1"/>
    </source>
</evidence>
<dbReference type="RefSeq" id="WP_152230868.1">
    <property type="nucleotide sequence ID" value="NZ_BAAAOT010000016.1"/>
</dbReference>
<dbReference type="PROSITE" id="PS50995">
    <property type="entry name" value="HTH_MARR_2"/>
    <property type="match status" value="1"/>
</dbReference>
<name>A0A7J9UUN0_9MICO</name>
<dbReference type="InterPro" id="IPR000835">
    <property type="entry name" value="HTH_MarR-typ"/>
</dbReference>
<dbReference type="AlphaFoldDB" id="A0A7J9UUN0"/>
<dbReference type="InterPro" id="IPR039422">
    <property type="entry name" value="MarR/SlyA-like"/>
</dbReference>
<gene>
    <name evidence="2" type="ORF">GB882_05980</name>
</gene>
<dbReference type="EMBL" id="WHPD01001308">
    <property type="protein sequence ID" value="MPV88212.1"/>
    <property type="molecule type" value="Genomic_DNA"/>
</dbReference>
<accession>A0A7J9UUN0</accession>
<dbReference type="SMART" id="SM00347">
    <property type="entry name" value="HTH_MARR"/>
    <property type="match status" value="1"/>
</dbReference>
<dbReference type="Pfam" id="PF01047">
    <property type="entry name" value="MarR"/>
    <property type="match status" value="1"/>
</dbReference>
<dbReference type="OrthoDB" id="8635520at2"/>
<reference evidence="2 3" key="1">
    <citation type="submission" date="2019-10" db="EMBL/GenBank/DDBJ databases">
        <title>Georgenia wutianyii sp. nov. and Georgenia yuyongxinii sp. nov. isolated from plateau pika (Ochotona curzoniae) in the Qinghai-Tibet plateau of China.</title>
        <authorList>
            <person name="Tian Z."/>
        </authorList>
    </citation>
    <scope>NUCLEOTIDE SEQUENCE [LARGE SCALE GENOMIC DNA]</scope>
    <source>
        <strain evidence="2 3">JCM 15130</strain>
    </source>
</reference>
<dbReference type="PANTHER" id="PTHR33164">
    <property type="entry name" value="TRANSCRIPTIONAL REGULATOR, MARR FAMILY"/>
    <property type="match status" value="1"/>
</dbReference>
<evidence type="ECO:0000313" key="3">
    <source>
        <dbReference type="Proteomes" id="UP000429644"/>
    </source>
</evidence>
<dbReference type="PRINTS" id="PR00598">
    <property type="entry name" value="HTHMARR"/>
</dbReference>
<evidence type="ECO:0000259" key="1">
    <source>
        <dbReference type="PROSITE" id="PS50995"/>
    </source>
</evidence>
<organism evidence="2 3">
    <name type="scientific">Georgenia ruanii</name>
    <dbReference type="NCBI Taxonomy" id="348442"/>
    <lineage>
        <taxon>Bacteria</taxon>
        <taxon>Bacillati</taxon>
        <taxon>Actinomycetota</taxon>
        <taxon>Actinomycetes</taxon>
        <taxon>Micrococcales</taxon>
        <taxon>Bogoriellaceae</taxon>
        <taxon>Georgenia</taxon>
    </lineage>
</organism>
<dbReference type="GO" id="GO:0003700">
    <property type="term" value="F:DNA-binding transcription factor activity"/>
    <property type="evidence" value="ECO:0007669"/>
    <property type="project" value="InterPro"/>
</dbReference>
<dbReference type="PANTHER" id="PTHR33164:SF99">
    <property type="entry name" value="MARR FAMILY REGULATORY PROTEIN"/>
    <property type="match status" value="1"/>
</dbReference>
<keyword evidence="3" id="KW-1185">Reference proteome</keyword>
<protein>
    <submittedName>
        <fullName evidence="2">MarR family transcriptional regulator</fullName>
    </submittedName>
</protein>
<dbReference type="Proteomes" id="UP000429644">
    <property type="component" value="Unassembled WGS sequence"/>
</dbReference>
<dbReference type="InterPro" id="IPR011991">
    <property type="entry name" value="ArsR-like_HTH"/>
</dbReference>
<dbReference type="Gene3D" id="1.10.10.10">
    <property type="entry name" value="Winged helix-like DNA-binding domain superfamily/Winged helix DNA-binding domain"/>
    <property type="match status" value="1"/>
</dbReference>
<feature type="domain" description="HTH marR-type" evidence="1">
    <location>
        <begin position="1"/>
        <end position="150"/>
    </location>
</feature>
<dbReference type="InterPro" id="IPR036388">
    <property type="entry name" value="WH-like_DNA-bd_sf"/>
</dbReference>